<evidence type="ECO:0000256" key="7">
    <source>
        <dbReference type="ARBA" id="ARBA00022908"/>
    </source>
</evidence>
<dbReference type="eggNOG" id="KOG0017">
    <property type="taxonomic scope" value="Eukaryota"/>
</dbReference>
<evidence type="ECO:0000256" key="4">
    <source>
        <dbReference type="ARBA" id="ARBA00022759"/>
    </source>
</evidence>
<dbReference type="InterPro" id="IPR012337">
    <property type="entry name" value="RNaseH-like_sf"/>
</dbReference>
<dbReference type="Proteomes" id="UP000016801">
    <property type="component" value="Unassembled WGS sequence"/>
</dbReference>
<keyword evidence="6" id="KW-0460">Magnesium</keyword>
<dbReference type="SUPFAM" id="SSF53098">
    <property type="entry name" value="Ribonuclease H-like"/>
    <property type="match status" value="1"/>
</dbReference>
<keyword evidence="7" id="KW-0229">DNA integration</keyword>
<dbReference type="GO" id="GO:0003887">
    <property type="term" value="F:DNA-directed DNA polymerase activity"/>
    <property type="evidence" value="ECO:0007669"/>
    <property type="project" value="UniProtKB-KW"/>
</dbReference>
<proteinExistence type="predicted"/>
<evidence type="ECO:0000256" key="9">
    <source>
        <dbReference type="ARBA" id="ARBA00022932"/>
    </source>
</evidence>
<dbReference type="Pfam" id="PF25597">
    <property type="entry name" value="SH3_retrovirus"/>
    <property type="match status" value="1"/>
</dbReference>
<comment type="caution">
    <text evidence="14">The sequence shown here is derived from an EMBL/GenBank/DDBJ whole genome shotgun (WGS) entry which is preliminary data.</text>
</comment>
<gene>
    <name evidence="14" type="ORF">CPUR_06914</name>
</gene>
<keyword evidence="9" id="KW-0239">DNA-directed DNA polymerase</keyword>
<dbReference type="OrthoDB" id="4960422at2759"/>
<dbReference type="EMBL" id="CAGA01000049">
    <property type="protein sequence ID" value="CCE32991.1"/>
    <property type="molecule type" value="Genomic_DNA"/>
</dbReference>
<dbReference type="GO" id="GO:0003677">
    <property type="term" value="F:DNA binding"/>
    <property type="evidence" value="ECO:0007669"/>
    <property type="project" value="UniProtKB-KW"/>
</dbReference>
<organism evidence="14 15">
    <name type="scientific">Claviceps purpurea (strain 20.1)</name>
    <name type="common">Ergot fungus</name>
    <name type="synonym">Sphacelia segetum</name>
    <dbReference type="NCBI Taxonomy" id="1111077"/>
    <lineage>
        <taxon>Eukaryota</taxon>
        <taxon>Fungi</taxon>
        <taxon>Dikarya</taxon>
        <taxon>Ascomycota</taxon>
        <taxon>Pezizomycotina</taxon>
        <taxon>Sordariomycetes</taxon>
        <taxon>Hypocreomycetidae</taxon>
        <taxon>Hypocreales</taxon>
        <taxon>Clavicipitaceae</taxon>
        <taxon>Claviceps</taxon>
    </lineage>
</organism>
<reference evidence="14 15" key="1">
    <citation type="journal article" date="2013" name="PLoS Genet.">
        <title>Plant-symbiotic fungi as chemical engineers: Multi-genome analysis of the Clavicipitaceae reveals dynamics of alkaloid loci.</title>
        <authorList>
            <person name="Schardl C.L."/>
            <person name="Young C.A."/>
            <person name="Hesse U."/>
            <person name="Amyotte S.G."/>
            <person name="Andreeva K."/>
            <person name="Calie P.J."/>
            <person name="Fleetwood D.J."/>
            <person name="Haws D.C."/>
            <person name="Moore N."/>
            <person name="Oeser B."/>
            <person name="Panaccione D.G."/>
            <person name="Schweri K.K."/>
            <person name="Voisey C.R."/>
            <person name="Farman M.L."/>
            <person name="Jaromczyk J.W."/>
            <person name="Roe B.A."/>
            <person name="O'Sullivan D.M."/>
            <person name="Scott B."/>
            <person name="Tudzynski P."/>
            <person name="An Z."/>
            <person name="Arnaoudova E.G."/>
            <person name="Bullock C.T."/>
            <person name="Charlton N.D."/>
            <person name="Chen L."/>
            <person name="Cox M."/>
            <person name="Dinkins R.D."/>
            <person name="Florea S."/>
            <person name="Glenn A.E."/>
            <person name="Gordon A."/>
            <person name="Gueldener U."/>
            <person name="Harris D.R."/>
            <person name="Hollin W."/>
            <person name="Jaromczyk J."/>
            <person name="Johnson R.D."/>
            <person name="Khan A.K."/>
            <person name="Leistner E."/>
            <person name="Leuchtmann A."/>
            <person name="Li C."/>
            <person name="Liu J."/>
            <person name="Liu J."/>
            <person name="Liu M."/>
            <person name="Mace W."/>
            <person name="Machado C."/>
            <person name="Nagabhyru P."/>
            <person name="Pan J."/>
            <person name="Schmid J."/>
            <person name="Sugawara K."/>
            <person name="Steiner U."/>
            <person name="Takach J.E."/>
            <person name="Tanaka E."/>
            <person name="Webb J.S."/>
            <person name="Wilson E.V."/>
            <person name="Wiseman J.L."/>
            <person name="Yoshida R."/>
            <person name="Zeng Z."/>
        </authorList>
    </citation>
    <scope>NUCLEOTIDE SEQUENCE [LARGE SCALE GENOMIC DNA]</scope>
    <source>
        <strain evidence="14 15">20.1</strain>
    </source>
</reference>
<sequence length="423" mass="46226">MASNGQHLSVTVVGTVRFPLGDGFVELSNAQFAPKAEVNMISPGLLRRGGVLMDGCKDQLVSTATGLPIGKFHSVTKQVEFGLLHKRLGHAGKEAGIAIDPRSLANFQRPACLLAKAPQQIHRDVSQDSTHFLSRVFWDFIERKPEGFGGMRYALHAIDVHTHFHWVIPTVNRSNAFKAVAAWKTAVENTSGGFKGIVERAGCTLLEAARSTTIGNQLPDLLWPYAVKHAAKITNLLPTKGNVDGSSPQETLSRILGLRNTASIRYLRTWGCLAYVRIPDERRVLAAKMAPRAKVGRLVGMDGPKCRLYEIWLPDEERIVRARDAKFDEGDFPTQLPSAESTYIAELVDPSFEEEGRRIIDVPTAEVFVSEPKDTPHRQGASLPSPDNIVISESSKPLSSSDPPSTRTFLPSPSPTPPADSDA</sequence>
<keyword evidence="10" id="KW-0238">DNA-binding</keyword>
<evidence type="ECO:0000256" key="10">
    <source>
        <dbReference type="ARBA" id="ARBA00023125"/>
    </source>
</evidence>
<evidence type="ECO:0000256" key="11">
    <source>
        <dbReference type="ARBA" id="ARBA00023172"/>
    </source>
</evidence>
<keyword evidence="9" id="KW-0808">Transferase</keyword>
<keyword evidence="4" id="KW-0255">Endonuclease</keyword>
<protein>
    <recommendedName>
        <fullName evidence="13">Retroviral polymerase SH3-like domain-containing protein</fullName>
    </recommendedName>
</protein>
<dbReference type="PANTHER" id="PTHR42648">
    <property type="entry name" value="TRANSPOSASE, PUTATIVE-RELATED"/>
    <property type="match status" value="1"/>
</dbReference>
<name>M1W3S8_CLAP2</name>
<feature type="domain" description="Retroviral polymerase SH3-like" evidence="13">
    <location>
        <begin position="272"/>
        <end position="336"/>
    </location>
</feature>
<evidence type="ECO:0000256" key="6">
    <source>
        <dbReference type="ARBA" id="ARBA00022842"/>
    </source>
</evidence>
<dbReference type="STRING" id="1111077.M1W3S8"/>
<evidence type="ECO:0000256" key="2">
    <source>
        <dbReference type="ARBA" id="ARBA00022722"/>
    </source>
</evidence>
<keyword evidence="1" id="KW-0548">Nucleotidyltransferase</keyword>
<evidence type="ECO:0000256" key="12">
    <source>
        <dbReference type="SAM" id="MobiDB-lite"/>
    </source>
</evidence>
<evidence type="ECO:0000313" key="14">
    <source>
        <dbReference type="EMBL" id="CCE32991.1"/>
    </source>
</evidence>
<dbReference type="HOGENOM" id="CLU_648914_0_0_1"/>
<dbReference type="GO" id="GO:0006310">
    <property type="term" value="P:DNA recombination"/>
    <property type="evidence" value="ECO:0007669"/>
    <property type="project" value="UniProtKB-KW"/>
</dbReference>
<keyword evidence="5" id="KW-0378">Hydrolase</keyword>
<keyword evidence="11" id="KW-0233">DNA recombination</keyword>
<dbReference type="AlphaFoldDB" id="M1W3S8"/>
<keyword evidence="3" id="KW-0479">Metal-binding</keyword>
<dbReference type="GO" id="GO:0046872">
    <property type="term" value="F:metal ion binding"/>
    <property type="evidence" value="ECO:0007669"/>
    <property type="project" value="UniProtKB-KW"/>
</dbReference>
<evidence type="ECO:0000313" key="15">
    <source>
        <dbReference type="Proteomes" id="UP000016801"/>
    </source>
</evidence>
<evidence type="ECO:0000256" key="8">
    <source>
        <dbReference type="ARBA" id="ARBA00022918"/>
    </source>
</evidence>
<dbReference type="GO" id="GO:0003964">
    <property type="term" value="F:RNA-directed DNA polymerase activity"/>
    <property type="evidence" value="ECO:0007669"/>
    <property type="project" value="UniProtKB-KW"/>
</dbReference>
<dbReference type="VEuPathDB" id="FungiDB:CPUR_06914"/>
<dbReference type="PANTHER" id="PTHR42648:SF11">
    <property type="entry name" value="TRANSPOSON TY4-P GAG-POL POLYPROTEIN"/>
    <property type="match status" value="1"/>
</dbReference>
<evidence type="ECO:0000256" key="3">
    <source>
        <dbReference type="ARBA" id="ARBA00022723"/>
    </source>
</evidence>
<dbReference type="InterPro" id="IPR057670">
    <property type="entry name" value="SH3_retrovirus"/>
</dbReference>
<evidence type="ECO:0000259" key="13">
    <source>
        <dbReference type="Pfam" id="PF25597"/>
    </source>
</evidence>
<accession>M1W3S8</accession>
<feature type="region of interest" description="Disordered" evidence="12">
    <location>
        <begin position="369"/>
        <end position="423"/>
    </location>
</feature>
<dbReference type="GO" id="GO:0015074">
    <property type="term" value="P:DNA integration"/>
    <property type="evidence" value="ECO:0007669"/>
    <property type="project" value="UniProtKB-KW"/>
</dbReference>
<feature type="compositionally biased region" description="Low complexity" evidence="12">
    <location>
        <begin position="392"/>
        <end position="411"/>
    </location>
</feature>
<dbReference type="InterPro" id="IPR039537">
    <property type="entry name" value="Retrotran_Ty1/copia-like"/>
</dbReference>
<keyword evidence="2" id="KW-0540">Nuclease</keyword>
<dbReference type="GO" id="GO:0016787">
    <property type="term" value="F:hydrolase activity"/>
    <property type="evidence" value="ECO:0007669"/>
    <property type="project" value="UniProtKB-KW"/>
</dbReference>
<keyword evidence="15" id="KW-1185">Reference proteome</keyword>
<evidence type="ECO:0000256" key="5">
    <source>
        <dbReference type="ARBA" id="ARBA00022801"/>
    </source>
</evidence>
<feature type="compositionally biased region" description="Pro residues" evidence="12">
    <location>
        <begin position="412"/>
        <end position="423"/>
    </location>
</feature>
<dbReference type="GO" id="GO:0004519">
    <property type="term" value="F:endonuclease activity"/>
    <property type="evidence" value="ECO:0007669"/>
    <property type="project" value="UniProtKB-KW"/>
</dbReference>
<evidence type="ECO:0000256" key="1">
    <source>
        <dbReference type="ARBA" id="ARBA00022695"/>
    </source>
</evidence>
<keyword evidence="8" id="KW-0695">RNA-directed DNA polymerase</keyword>